<evidence type="ECO:0000313" key="2">
    <source>
        <dbReference type="Proteomes" id="UP000027778"/>
    </source>
</evidence>
<protein>
    <submittedName>
        <fullName evidence="1">Uncharacterized protein</fullName>
    </submittedName>
</protein>
<dbReference type="Proteomes" id="UP000027778">
    <property type="component" value="Unassembled WGS sequence"/>
</dbReference>
<accession>A0A073K7A7</accession>
<reference evidence="1 2" key="1">
    <citation type="submission" date="2014-06" db="EMBL/GenBank/DDBJ databases">
        <title>Draft genome sequence of Bacillus gaemokensis JCM 15801 (MCCC 1A00707).</title>
        <authorList>
            <person name="Lai Q."/>
            <person name="Liu Y."/>
            <person name="Shao Z."/>
        </authorList>
    </citation>
    <scope>NUCLEOTIDE SEQUENCE [LARGE SCALE GENOMIC DNA]</scope>
    <source>
        <strain evidence="1 2">JCM 15801</strain>
    </source>
</reference>
<keyword evidence="2" id="KW-1185">Reference proteome</keyword>
<sequence>MNHTFIAIVYLEESVQVTYAGVNYNHALKSVEKAFDEENAFVDGFIEVWEEGKKVSDYQVKLQYEEA</sequence>
<dbReference type="AlphaFoldDB" id="A0A073K7A7"/>
<dbReference type="EMBL" id="JOTM01000031">
    <property type="protein sequence ID" value="KEK22411.1"/>
    <property type="molecule type" value="Genomic_DNA"/>
</dbReference>
<dbReference type="RefSeq" id="WP_033677430.1">
    <property type="nucleotide sequence ID" value="NZ_JOTM01000031.1"/>
</dbReference>
<name>A0A073K7A7_9BACI</name>
<organism evidence="1 2">
    <name type="scientific">Bacillus gaemokensis</name>
    <dbReference type="NCBI Taxonomy" id="574375"/>
    <lineage>
        <taxon>Bacteria</taxon>
        <taxon>Bacillati</taxon>
        <taxon>Bacillota</taxon>
        <taxon>Bacilli</taxon>
        <taxon>Bacillales</taxon>
        <taxon>Bacillaceae</taxon>
        <taxon>Bacillus</taxon>
        <taxon>Bacillus cereus group</taxon>
    </lineage>
</organism>
<evidence type="ECO:0000313" key="1">
    <source>
        <dbReference type="EMBL" id="KEK22411.1"/>
    </source>
</evidence>
<gene>
    <name evidence="1" type="ORF">BAGA_19200</name>
</gene>
<comment type="caution">
    <text evidence="1">The sequence shown here is derived from an EMBL/GenBank/DDBJ whole genome shotgun (WGS) entry which is preliminary data.</text>
</comment>
<proteinExistence type="predicted"/>